<keyword evidence="6 8" id="KW-1133">Transmembrane helix</keyword>
<dbReference type="CDD" id="cd06261">
    <property type="entry name" value="TM_PBP2"/>
    <property type="match status" value="1"/>
</dbReference>
<evidence type="ECO:0000256" key="1">
    <source>
        <dbReference type="ARBA" id="ARBA00004429"/>
    </source>
</evidence>
<dbReference type="InterPro" id="IPR035906">
    <property type="entry name" value="MetI-like_sf"/>
</dbReference>
<keyword evidence="5 8" id="KW-0812">Transmembrane</keyword>
<dbReference type="PANTHER" id="PTHR43357:SF4">
    <property type="entry name" value="INNER MEMBRANE ABC TRANSPORTER PERMEASE PROTEIN YDCV"/>
    <property type="match status" value="1"/>
</dbReference>
<keyword evidence="4" id="KW-0997">Cell inner membrane</keyword>
<dbReference type="InterPro" id="IPR000515">
    <property type="entry name" value="MetI-like"/>
</dbReference>
<evidence type="ECO:0000256" key="4">
    <source>
        <dbReference type="ARBA" id="ARBA00022519"/>
    </source>
</evidence>
<accession>A0ABW3YYM2</accession>
<evidence type="ECO:0000256" key="2">
    <source>
        <dbReference type="ARBA" id="ARBA00022448"/>
    </source>
</evidence>
<feature type="transmembrane region" description="Helical" evidence="8">
    <location>
        <begin position="69"/>
        <end position="87"/>
    </location>
</feature>
<feature type="transmembrane region" description="Helical" evidence="8">
    <location>
        <begin position="239"/>
        <end position="261"/>
    </location>
</feature>
<gene>
    <name evidence="10" type="ORF">ACFQ33_14140</name>
</gene>
<keyword evidence="7 8" id="KW-0472">Membrane</keyword>
<feature type="transmembrane region" description="Helical" evidence="8">
    <location>
        <begin position="12"/>
        <end position="35"/>
    </location>
</feature>
<evidence type="ECO:0000259" key="9">
    <source>
        <dbReference type="PROSITE" id="PS50928"/>
    </source>
</evidence>
<evidence type="ECO:0000313" key="10">
    <source>
        <dbReference type="EMBL" id="MFD1329030.1"/>
    </source>
</evidence>
<dbReference type="EMBL" id="JBHTNF010000008">
    <property type="protein sequence ID" value="MFD1329030.1"/>
    <property type="molecule type" value="Genomic_DNA"/>
</dbReference>
<evidence type="ECO:0000256" key="6">
    <source>
        <dbReference type="ARBA" id="ARBA00022989"/>
    </source>
</evidence>
<comment type="similarity">
    <text evidence="8">Belongs to the binding-protein-dependent transport system permease family.</text>
</comment>
<proteinExistence type="inferred from homology"/>
<keyword evidence="11" id="KW-1185">Reference proteome</keyword>
<dbReference type="RefSeq" id="WP_374836032.1">
    <property type="nucleotide sequence ID" value="NZ_JBHEEW010000002.1"/>
</dbReference>
<organism evidence="10 11">
    <name type="scientific">Mycoplana ramosa</name>
    <name type="common">Mycoplana bullata</name>
    <dbReference type="NCBI Taxonomy" id="40837"/>
    <lineage>
        <taxon>Bacteria</taxon>
        <taxon>Pseudomonadati</taxon>
        <taxon>Pseudomonadota</taxon>
        <taxon>Alphaproteobacteria</taxon>
        <taxon>Hyphomicrobiales</taxon>
        <taxon>Rhizobiaceae</taxon>
        <taxon>Mycoplana</taxon>
    </lineage>
</organism>
<feature type="transmembrane region" description="Helical" evidence="8">
    <location>
        <begin position="127"/>
        <end position="152"/>
    </location>
</feature>
<evidence type="ECO:0000313" key="11">
    <source>
        <dbReference type="Proteomes" id="UP001597173"/>
    </source>
</evidence>
<dbReference type="SUPFAM" id="SSF161098">
    <property type="entry name" value="MetI-like"/>
    <property type="match status" value="1"/>
</dbReference>
<reference evidence="11" key="1">
    <citation type="journal article" date="2019" name="Int. J. Syst. Evol. Microbiol.">
        <title>The Global Catalogue of Microorganisms (GCM) 10K type strain sequencing project: providing services to taxonomists for standard genome sequencing and annotation.</title>
        <authorList>
            <consortium name="The Broad Institute Genomics Platform"/>
            <consortium name="The Broad Institute Genome Sequencing Center for Infectious Disease"/>
            <person name="Wu L."/>
            <person name="Ma J."/>
        </authorList>
    </citation>
    <scope>NUCLEOTIDE SEQUENCE [LARGE SCALE GENOMIC DNA]</scope>
    <source>
        <strain evidence="11">CCUG 55609</strain>
    </source>
</reference>
<evidence type="ECO:0000256" key="7">
    <source>
        <dbReference type="ARBA" id="ARBA00023136"/>
    </source>
</evidence>
<keyword evidence="2 8" id="KW-0813">Transport</keyword>
<protein>
    <submittedName>
        <fullName evidence="10">ABC transporter permease</fullName>
    </submittedName>
</protein>
<sequence>MAVKPKTGWSSLALLVIVAVYILLPMLATLLYSIATSWTTNPLPEGYTAAHWNEAARNDRFMAVLSRSMLLGIAVAAATVALALPAIYWQRIRTPQLRLVLQVLAAVPLTLPILVIALGLLQFSGDYLPAIQGSIGLLFAAHIAIAFPFVYWSLDNSMAAARVDLLSEAARTCGAGPVAVMSDVILPNITPGIATALIMAFGTSFNEVALAQMLIGTRFETVQLYLLNMLKGADANYNLLAVMTVINFVVTLILSTIVIWLNGNAMTGGEIEK</sequence>
<dbReference type="Pfam" id="PF00528">
    <property type="entry name" value="BPD_transp_1"/>
    <property type="match status" value="1"/>
</dbReference>
<feature type="transmembrane region" description="Helical" evidence="8">
    <location>
        <begin position="99"/>
        <end position="121"/>
    </location>
</feature>
<comment type="subcellular location">
    <subcellularLocation>
        <location evidence="1">Cell inner membrane</location>
        <topology evidence="1">Multi-pass membrane protein</topology>
    </subcellularLocation>
    <subcellularLocation>
        <location evidence="8">Cell membrane</location>
        <topology evidence="8">Multi-pass membrane protein</topology>
    </subcellularLocation>
</comment>
<name>A0ABW3YYM2_MYCRA</name>
<keyword evidence="3" id="KW-1003">Cell membrane</keyword>
<dbReference type="PANTHER" id="PTHR43357">
    <property type="entry name" value="INNER MEMBRANE ABC TRANSPORTER PERMEASE PROTEIN YDCV"/>
    <property type="match status" value="1"/>
</dbReference>
<dbReference type="Gene3D" id="1.10.3720.10">
    <property type="entry name" value="MetI-like"/>
    <property type="match status" value="1"/>
</dbReference>
<comment type="caution">
    <text evidence="10">The sequence shown here is derived from an EMBL/GenBank/DDBJ whole genome shotgun (WGS) entry which is preliminary data.</text>
</comment>
<dbReference type="PROSITE" id="PS50928">
    <property type="entry name" value="ABC_TM1"/>
    <property type="match status" value="1"/>
</dbReference>
<evidence type="ECO:0000256" key="5">
    <source>
        <dbReference type="ARBA" id="ARBA00022692"/>
    </source>
</evidence>
<dbReference type="Proteomes" id="UP001597173">
    <property type="component" value="Unassembled WGS sequence"/>
</dbReference>
<evidence type="ECO:0000256" key="8">
    <source>
        <dbReference type="RuleBase" id="RU363032"/>
    </source>
</evidence>
<feature type="domain" description="ABC transmembrane type-1" evidence="9">
    <location>
        <begin position="65"/>
        <end position="258"/>
    </location>
</feature>
<evidence type="ECO:0000256" key="3">
    <source>
        <dbReference type="ARBA" id="ARBA00022475"/>
    </source>
</evidence>